<dbReference type="Pfam" id="PF12725">
    <property type="entry name" value="DUF3810"/>
    <property type="match status" value="1"/>
</dbReference>
<keyword evidence="1" id="KW-0472">Membrane</keyword>
<dbReference type="EMBL" id="CP003280">
    <property type="protein sequence ID" value="AFL81947.1"/>
    <property type="molecule type" value="Genomic_DNA"/>
</dbReference>
<dbReference type="InterPro" id="IPR024294">
    <property type="entry name" value="DUF3810"/>
</dbReference>
<sequence>MQRRTVLIIALLLPLQIILLQILKHFPEFVEKYYSFGFYPTLSKVSRYLFGWVPFSVGDLFYLLIAVVAIRWIYKNFYRLRFEPIRVLLDITASVSVIYFMFHILWGFNYYRLPLHQSLQLKSDYSYEELLSTTKRFIEKSNEMHRKLGYADSIKIDIPYTQQEMFKKSLNGYKNLEKEYPQLTYSPRSIKKSGWSLGLTYMGYSGYLNPFSGEAQVNNLIKTYKFPVVACHEEAHQIGYAAENEANFIATLATLHNEDPYIQYAGYIFTLRYLINEVARDDEAEYFEIVKTINPGILKSYKEMRDFWDGYENPFETFSKLFWDNFLKANNQSRGIMSYDYMVALVVNYFEDKEL</sequence>
<keyword evidence="1" id="KW-1133">Transmembrane helix</keyword>
<feature type="transmembrane region" description="Helical" evidence="1">
    <location>
        <begin position="86"/>
        <end position="108"/>
    </location>
</feature>
<evidence type="ECO:0008006" key="4">
    <source>
        <dbReference type="Google" id="ProtNLM"/>
    </source>
</evidence>
<proteinExistence type="predicted"/>
<dbReference type="Proteomes" id="UP000006049">
    <property type="component" value="Chromosome"/>
</dbReference>
<evidence type="ECO:0000313" key="2">
    <source>
        <dbReference type="EMBL" id="AFL81947.1"/>
    </source>
</evidence>
<dbReference type="eggNOG" id="ENOG502Z7T3">
    <property type="taxonomic scope" value="Bacteria"/>
</dbReference>
<evidence type="ECO:0000313" key="3">
    <source>
        <dbReference type="Proteomes" id="UP000006049"/>
    </source>
</evidence>
<protein>
    <recommendedName>
        <fullName evidence="4">Amino acid permease</fullName>
    </recommendedName>
</protein>
<dbReference type="AlphaFoldDB" id="I3YY79"/>
<reference evidence="2 3" key="1">
    <citation type="submission" date="2012-06" db="EMBL/GenBank/DDBJ databases">
        <title>The complete genome of Aequorivita sublithincola DSM 14238.</title>
        <authorList>
            <consortium name="US DOE Joint Genome Institute (JGI-PGF)"/>
            <person name="Lucas S."/>
            <person name="Copeland A."/>
            <person name="Lapidus A."/>
            <person name="Goodwin L."/>
            <person name="Pitluck S."/>
            <person name="Peters L."/>
            <person name="Munk A.C.C."/>
            <person name="Kyrpides N."/>
            <person name="Mavromatis K."/>
            <person name="Pagani I."/>
            <person name="Ivanova N."/>
            <person name="Ovchinnikova G."/>
            <person name="Zeytun A."/>
            <person name="Detter J.C."/>
            <person name="Han C."/>
            <person name="Land M."/>
            <person name="Hauser L."/>
            <person name="Markowitz V."/>
            <person name="Cheng J.-F."/>
            <person name="Hugenholtz P."/>
            <person name="Woyke T."/>
            <person name="Wu D."/>
            <person name="Tindall B."/>
            <person name="Faehnrich R."/>
            <person name="Brambilla E."/>
            <person name="Klenk H.-P."/>
            <person name="Eisen J.A."/>
        </authorList>
    </citation>
    <scope>NUCLEOTIDE SEQUENCE [LARGE SCALE GENOMIC DNA]</scope>
    <source>
        <strain evidence="3">DSM 14238 / LMG 21431 / ACAM 643 / 9-3</strain>
    </source>
</reference>
<feature type="transmembrane region" description="Helical" evidence="1">
    <location>
        <begin position="49"/>
        <end position="74"/>
    </location>
</feature>
<name>I3YY79_AEQSU</name>
<gene>
    <name evidence="2" type="ordered locus">Aeqsu_2490</name>
</gene>
<dbReference type="KEGG" id="asl:Aeqsu_2490"/>
<evidence type="ECO:0000256" key="1">
    <source>
        <dbReference type="SAM" id="Phobius"/>
    </source>
</evidence>
<dbReference type="STRING" id="746697.Aeqsu_2490"/>
<dbReference type="OrthoDB" id="1048788at2"/>
<dbReference type="RefSeq" id="WP_014783196.1">
    <property type="nucleotide sequence ID" value="NC_018013.1"/>
</dbReference>
<accession>I3YY79</accession>
<keyword evidence="3" id="KW-1185">Reference proteome</keyword>
<dbReference type="PATRIC" id="fig|746697.3.peg.2542"/>
<keyword evidence="1" id="KW-0812">Transmembrane</keyword>
<dbReference type="HOGENOM" id="CLU_052630_0_0_10"/>
<organism evidence="2 3">
    <name type="scientific">Aequorivita sublithincola (strain DSM 14238 / LMG 21431 / ACAM 643 / 9-3)</name>
    <dbReference type="NCBI Taxonomy" id="746697"/>
    <lineage>
        <taxon>Bacteria</taxon>
        <taxon>Pseudomonadati</taxon>
        <taxon>Bacteroidota</taxon>
        <taxon>Flavobacteriia</taxon>
        <taxon>Flavobacteriales</taxon>
        <taxon>Flavobacteriaceae</taxon>
        <taxon>Aequorivita</taxon>
    </lineage>
</organism>